<gene>
    <name evidence="2" type="ORF">MNBD_ACTINO02-2664</name>
</gene>
<protein>
    <submittedName>
        <fullName evidence="2">Uncharacterized protein</fullName>
    </submittedName>
</protein>
<reference evidence="2" key="1">
    <citation type="submission" date="2018-06" db="EMBL/GenBank/DDBJ databases">
        <authorList>
            <person name="Zhirakovskaya E."/>
        </authorList>
    </citation>
    <scope>NUCLEOTIDE SEQUENCE</scope>
</reference>
<organism evidence="2">
    <name type="scientific">hydrothermal vent metagenome</name>
    <dbReference type="NCBI Taxonomy" id="652676"/>
    <lineage>
        <taxon>unclassified sequences</taxon>
        <taxon>metagenomes</taxon>
        <taxon>ecological metagenomes</taxon>
    </lineage>
</organism>
<accession>A0A3B0SMR1</accession>
<sequence length="63" mass="7267">MEHAGIAVQAERPRGRPAKRFMPGRICIEPECVTLLSTYNPNDMCFRHSPIRFPRTRGRVDVE</sequence>
<evidence type="ECO:0000256" key="1">
    <source>
        <dbReference type="SAM" id="MobiDB-lite"/>
    </source>
</evidence>
<proteinExistence type="predicted"/>
<dbReference type="AlphaFoldDB" id="A0A3B0SMR1"/>
<evidence type="ECO:0000313" key="2">
    <source>
        <dbReference type="EMBL" id="VAW02267.1"/>
    </source>
</evidence>
<dbReference type="EMBL" id="UOEK01000230">
    <property type="protein sequence ID" value="VAW02267.1"/>
    <property type="molecule type" value="Genomic_DNA"/>
</dbReference>
<name>A0A3B0SMR1_9ZZZZ</name>
<feature type="region of interest" description="Disordered" evidence="1">
    <location>
        <begin position="1"/>
        <end position="20"/>
    </location>
</feature>